<dbReference type="PANTHER" id="PTHR48090">
    <property type="entry name" value="UNDECAPRENYL-PHOSPHATE 4-DEOXY-4-FORMAMIDO-L-ARABINOSE TRANSFERASE-RELATED"/>
    <property type="match status" value="1"/>
</dbReference>
<evidence type="ECO:0000313" key="9">
    <source>
        <dbReference type="EMBL" id="KKN57367.1"/>
    </source>
</evidence>
<dbReference type="PANTHER" id="PTHR48090:SF1">
    <property type="entry name" value="PROPHAGE BACTOPRENOL GLUCOSYL TRANSFERASE HOMOLOG"/>
    <property type="match status" value="1"/>
</dbReference>
<feature type="domain" description="Glycosyltransferase 2-like" evidence="8">
    <location>
        <begin position="12"/>
        <end position="173"/>
    </location>
</feature>
<comment type="subcellular location">
    <subcellularLocation>
        <location evidence="1">Cell membrane</location>
        <topology evidence="1">Multi-pass membrane protein</topology>
    </subcellularLocation>
</comment>
<dbReference type="CDD" id="cd04187">
    <property type="entry name" value="DPM1_like_bac"/>
    <property type="match status" value="1"/>
</dbReference>
<reference evidence="9" key="1">
    <citation type="journal article" date="2015" name="Nature">
        <title>Complex archaea that bridge the gap between prokaryotes and eukaryotes.</title>
        <authorList>
            <person name="Spang A."/>
            <person name="Saw J.H."/>
            <person name="Jorgensen S.L."/>
            <person name="Zaremba-Niedzwiedzka K."/>
            <person name="Martijn J."/>
            <person name="Lind A.E."/>
            <person name="van Eijk R."/>
            <person name="Schleper C."/>
            <person name="Guy L."/>
            <person name="Ettema T.J."/>
        </authorList>
    </citation>
    <scope>NUCLEOTIDE SEQUENCE</scope>
</reference>
<dbReference type="Gene3D" id="3.90.550.10">
    <property type="entry name" value="Spore Coat Polysaccharide Biosynthesis Protein SpsA, Chain A"/>
    <property type="match status" value="1"/>
</dbReference>
<protein>
    <recommendedName>
        <fullName evidence="8">Glycosyltransferase 2-like domain-containing protein</fullName>
    </recommendedName>
</protein>
<accession>A0A0F9S571</accession>
<evidence type="ECO:0000256" key="4">
    <source>
        <dbReference type="ARBA" id="ARBA00022679"/>
    </source>
</evidence>
<dbReference type="SUPFAM" id="SSF53448">
    <property type="entry name" value="Nucleotide-diphospho-sugar transferases"/>
    <property type="match status" value="1"/>
</dbReference>
<dbReference type="AlphaFoldDB" id="A0A0F9S571"/>
<evidence type="ECO:0000256" key="7">
    <source>
        <dbReference type="ARBA" id="ARBA00023136"/>
    </source>
</evidence>
<dbReference type="EMBL" id="LAZR01000807">
    <property type="protein sequence ID" value="KKN57367.1"/>
    <property type="molecule type" value="Genomic_DNA"/>
</dbReference>
<dbReference type="InterPro" id="IPR050256">
    <property type="entry name" value="Glycosyltransferase_2"/>
</dbReference>
<evidence type="ECO:0000256" key="6">
    <source>
        <dbReference type="ARBA" id="ARBA00022989"/>
    </source>
</evidence>
<organism evidence="9">
    <name type="scientific">marine sediment metagenome</name>
    <dbReference type="NCBI Taxonomy" id="412755"/>
    <lineage>
        <taxon>unclassified sequences</taxon>
        <taxon>metagenomes</taxon>
        <taxon>ecological metagenomes</taxon>
    </lineage>
</organism>
<dbReference type="GO" id="GO:0016757">
    <property type="term" value="F:glycosyltransferase activity"/>
    <property type="evidence" value="ECO:0007669"/>
    <property type="project" value="UniProtKB-KW"/>
</dbReference>
<dbReference type="Pfam" id="PF00535">
    <property type="entry name" value="Glycos_transf_2"/>
    <property type="match status" value="1"/>
</dbReference>
<proteinExistence type="predicted"/>
<evidence type="ECO:0000256" key="1">
    <source>
        <dbReference type="ARBA" id="ARBA00004651"/>
    </source>
</evidence>
<keyword evidence="4" id="KW-0808">Transferase</keyword>
<evidence type="ECO:0000256" key="2">
    <source>
        <dbReference type="ARBA" id="ARBA00022475"/>
    </source>
</evidence>
<dbReference type="InterPro" id="IPR029044">
    <property type="entry name" value="Nucleotide-diphossugar_trans"/>
</dbReference>
<evidence type="ECO:0000256" key="5">
    <source>
        <dbReference type="ARBA" id="ARBA00022692"/>
    </source>
</evidence>
<evidence type="ECO:0000256" key="3">
    <source>
        <dbReference type="ARBA" id="ARBA00022676"/>
    </source>
</evidence>
<keyword evidence="5" id="KW-0812">Transmembrane</keyword>
<keyword evidence="3" id="KW-0328">Glycosyltransferase</keyword>
<keyword evidence="6" id="KW-1133">Transmembrane helix</keyword>
<gene>
    <name evidence="9" type="ORF">LCGC14_0563100</name>
</gene>
<name>A0A0F9S571_9ZZZZ</name>
<dbReference type="FunFam" id="3.90.550.10:FF:000079">
    <property type="entry name" value="Probable glycosyl transferase"/>
    <property type="match status" value="1"/>
</dbReference>
<keyword evidence="2" id="KW-1003">Cell membrane</keyword>
<dbReference type="GO" id="GO:0005886">
    <property type="term" value="C:plasma membrane"/>
    <property type="evidence" value="ECO:0007669"/>
    <property type="project" value="UniProtKB-SubCell"/>
</dbReference>
<sequence length="215" mass="23903">MDRETTGQVTFSFVVPVQNEHDGLEALCAQLAAEGEKLGQGYELIFVNDGSTDGSAEALDALAAEDPAVVVIHFSRNFGHQAAVTAGIDHADDDVVCLIDADLQDPPELLADMIGELENGNDIVYGQRTRREGESWMKRATAKAFYRLLTALTRVDIPPDTGDFRVMRRPVADVLRSMREYHRFIRGMVAWTGFRAKPFPYSRSARYAGETKYPF</sequence>
<dbReference type="InterPro" id="IPR001173">
    <property type="entry name" value="Glyco_trans_2-like"/>
</dbReference>
<keyword evidence="7" id="KW-0472">Membrane</keyword>
<feature type="non-terminal residue" evidence="9">
    <location>
        <position position="215"/>
    </location>
</feature>
<comment type="caution">
    <text evidence="9">The sequence shown here is derived from an EMBL/GenBank/DDBJ whole genome shotgun (WGS) entry which is preliminary data.</text>
</comment>
<evidence type="ECO:0000259" key="8">
    <source>
        <dbReference type="Pfam" id="PF00535"/>
    </source>
</evidence>